<dbReference type="RefSeq" id="WP_183345619.1">
    <property type="nucleotide sequence ID" value="NZ_JACHNU010000010.1"/>
</dbReference>
<evidence type="ECO:0000313" key="4">
    <source>
        <dbReference type="Proteomes" id="UP000585272"/>
    </source>
</evidence>
<dbReference type="PANTHER" id="PTHR34068">
    <property type="entry name" value="UPF0145 PROTEIN YBJQ"/>
    <property type="match status" value="1"/>
</dbReference>
<organism evidence="3 4">
    <name type="scientific">Conexibacter arvalis</name>
    <dbReference type="NCBI Taxonomy" id="912552"/>
    <lineage>
        <taxon>Bacteria</taxon>
        <taxon>Bacillati</taxon>
        <taxon>Actinomycetota</taxon>
        <taxon>Thermoleophilia</taxon>
        <taxon>Solirubrobacterales</taxon>
        <taxon>Conexibacteraceae</taxon>
        <taxon>Conexibacter</taxon>
    </lineage>
</organism>
<dbReference type="EMBL" id="JACHNU010000010">
    <property type="protein sequence ID" value="MBB4665044.1"/>
    <property type="molecule type" value="Genomic_DNA"/>
</dbReference>
<comment type="similarity">
    <text evidence="1 2">Belongs to the UPF0145 family.</text>
</comment>
<dbReference type="HAMAP" id="MF_00338">
    <property type="entry name" value="UPF0145"/>
    <property type="match status" value="1"/>
</dbReference>
<name>A0A840IM28_9ACTN</name>
<accession>A0A840IM28</accession>
<dbReference type="SUPFAM" id="SSF117782">
    <property type="entry name" value="YbjQ-like"/>
    <property type="match status" value="1"/>
</dbReference>
<dbReference type="Pfam" id="PF01906">
    <property type="entry name" value="YbjQ_1"/>
    <property type="match status" value="1"/>
</dbReference>
<proteinExistence type="inferred from homology"/>
<dbReference type="Gene3D" id="3.30.110.70">
    <property type="entry name" value="Hypothetical protein apc22750. Chain B"/>
    <property type="match status" value="1"/>
</dbReference>
<dbReference type="Proteomes" id="UP000585272">
    <property type="component" value="Unassembled WGS sequence"/>
</dbReference>
<dbReference type="InterPro" id="IPR002765">
    <property type="entry name" value="UPF0145_YbjQ-like"/>
</dbReference>
<sequence length="116" mass="12454">MDDADVIITTMNDLPGYEVVEVYGEVFGLVVRARNAFGNIGASFRTIAGGEVKGYTKLLTESRNHAVDRLKEAAREHGANAVIAMRFDCNDIGSVMSEVAAYGTAVTVRRAYAPPA</sequence>
<dbReference type="AlphaFoldDB" id="A0A840IM28"/>
<protein>
    <recommendedName>
        <fullName evidence="2">UPF0145 protein BDZ31_004663</fullName>
    </recommendedName>
</protein>
<evidence type="ECO:0000313" key="3">
    <source>
        <dbReference type="EMBL" id="MBB4665044.1"/>
    </source>
</evidence>
<evidence type="ECO:0000256" key="2">
    <source>
        <dbReference type="HAMAP-Rule" id="MF_00338"/>
    </source>
</evidence>
<keyword evidence="4" id="KW-1185">Reference proteome</keyword>
<dbReference type="InterPro" id="IPR035439">
    <property type="entry name" value="UPF0145_dom_sf"/>
</dbReference>
<reference evidence="3 4" key="1">
    <citation type="submission" date="2020-08" db="EMBL/GenBank/DDBJ databases">
        <title>Genomic Encyclopedia of Archaeal and Bacterial Type Strains, Phase II (KMG-II): from individual species to whole genera.</title>
        <authorList>
            <person name="Goeker M."/>
        </authorList>
    </citation>
    <scope>NUCLEOTIDE SEQUENCE [LARGE SCALE GENOMIC DNA]</scope>
    <source>
        <strain evidence="3 4">DSM 23288</strain>
    </source>
</reference>
<comment type="caution">
    <text evidence="3">The sequence shown here is derived from an EMBL/GenBank/DDBJ whole genome shotgun (WGS) entry which is preliminary data.</text>
</comment>
<gene>
    <name evidence="3" type="ORF">BDZ31_004663</name>
</gene>
<evidence type="ECO:0000256" key="1">
    <source>
        <dbReference type="ARBA" id="ARBA00010751"/>
    </source>
</evidence>
<dbReference type="PANTHER" id="PTHR34068:SF2">
    <property type="entry name" value="UPF0145 PROTEIN SCO3412"/>
    <property type="match status" value="1"/>
</dbReference>